<proteinExistence type="predicted"/>
<sequence length="144" mass="15742">MGSVTLSDIGVTPLQRIAVIGGDVLHALKSTDSDFHGFGEAYFSTIATGAIKGWKRHGRMTMNLIVPVGMVKFVFYQEGGSLFREETIGIERYVRLTVPAGIWFGFQGIAGGESMVLNIASIPHDPDEVERLPITAIAYQWNNI</sequence>
<dbReference type="EMBL" id="RXYK01000029">
    <property type="protein sequence ID" value="RTY34919.1"/>
    <property type="molecule type" value="Genomic_DNA"/>
</dbReference>
<dbReference type="InterPro" id="IPR011051">
    <property type="entry name" value="RmlC_Cupin_sf"/>
</dbReference>
<dbReference type="Proteomes" id="UP000279908">
    <property type="component" value="Unassembled WGS sequence"/>
</dbReference>
<reference evidence="1 2" key="1">
    <citation type="submission" date="2018-12" db="EMBL/GenBank/DDBJ databases">
        <authorList>
            <person name="Lunina O.N."/>
            <person name="Grouzdev D.S."/>
            <person name="Gorlenko V.M."/>
            <person name="Savvichev A.S."/>
        </authorList>
    </citation>
    <scope>NUCLEOTIDE SEQUENCE [LARGE SCALE GENOMIC DNA]</scope>
    <source>
        <strain evidence="1 2">BrKhr-17</strain>
    </source>
</reference>
<evidence type="ECO:0000313" key="1">
    <source>
        <dbReference type="EMBL" id="RTY34919.1"/>
    </source>
</evidence>
<dbReference type="Gene3D" id="2.60.120.10">
    <property type="entry name" value="Jelly Rolls"/>
    <property type="match status" value="1"/>
</dbReference>
<evidence type="ECO:0000313" key="2">
    <source>
        <dbReference type="Proteomes" id="UP000279908"/>
    </source>
</evidence>
<dbReference type="SUPFAM" id="SSF51182">
    <property type="entry name" value="RmlC-like cupins"/>
    <property type="match status" value="1"/>
</dbReference>
<gene>
    <name evidence="1" type="ORF">EKD02_09595</name>
</gene>
<accession>A0A3S0N950</accession>
<dbReference type="AlphaFoldDB" id="A0A3S0N950"/>
<dbReference type="RefSeq" id="WP_126385277.1">
    <property type="nucleotide sequence ID" value="NZ_RXYK01000029.1"/>
</dbReference>
<dbReference type="InterPro" id="IPR014710">
    <property type="entry name" value="RmlC-like_jellyroll"/>
</dbReference>
<name>A0A3S0N950_CHLPH</name>
<comment type="caution">
    <text evidence="1">The sequence shown here is derived from an EMBL/GenBank/DDBJ whole genome shotgun (WGS) entry which is preliminary data.</text>
</comment>
<organism evidence="1 2">
    <name type="scientific">Chlorobium phaeovibrioides</name>
    <dbReference type="NCBI Taxonomy" id="1094"/>
    <lineage>
        <taxon>Bacteria</taxon>
        <taxon>Pseudomonadati</taxon>
        <taxon>Chlorobiota</taxon>
        <taxon>Chlorobiia</taxon>
        <taxon>Chlorobiales</taxon>
        <taxon>Chlorobiaceae</taxon>
        <taxon>Chlorobium/Pelodictyon group</taxon>
        <taxon>Chlorobium</taxon>
    </lineage>
</organism>
<protein>
    <submittedName>
        <fullName evidence="1">dTDP-4-dehydrorhamnose 3,5-epimerase</fullName>
    </submittedName>
</protein>